<reference evidence="1 2" key="1">
    <citation type="journal article" date="2016" name="Fungal Biol.">
        <title>The genome of Xylona heveae provides a window into fungal endophytism.</title>
        <authorList>
            <person name="Gazis R."/>
            <person name="Kuo A."/>
            <person name="Riley R."/>
            <person name="LaButti K."/>
            <person name="Lipzen A."/>
            <person name="Lin J."/>
            <person name="Amirebrahimi M."/>
            <person name="Hesse C.N."/>
            <person name="Spatafora J.W."/>
            <person name="Henrissat B."/>
            <person name="Hainaut M."/>
            <person name="Grigoriev I.V."/>
            <person name="Hibbett D.S."/>
        </authorList>
    </citation>
    <scope>NUCLEOTIDE SEQUENCE [LARGE SCALE GENOMIC DNA]</scope>
    <source>
        <strain evidence="1 2">TC161</strain>
    </source>
</reference>
<name>A0A161TDY4_XYLHT</name>
<dbReference type="Proteomes" id="UP000076632">
    <property type="component" value="Unassembled WGS sequence"/>
</dbReference>
<organism evidence="1 2">
    <name type="scientific">Xylona heveae (strain CBS 132557 / TC161)</name>
    <dbReference type="NCBI Taxonomy" id="1328760"/>
    <lineage>
        <taxon>Eukaryota</taxon>
        <taxon>Fungi</taxon>
        <taxon>Dikarya</taxon>
        <taxon>Ascomycota</taxon>
        <taxon>Pezizomycotina</taxon>
        <taxon>Xylonomycetes</taxon>
        <taxon>Xylonales</taxon>
        <taxon>Xylonaceae</taxon>
        <taxon>Xylona</taxon>
    </lineage>
</organism>
<keyword evidence="2" id="KW-1185">Reference proteome</keyword>
<dbReference type="InParanoid" id="A0A161TDY4"/>
<proteinExistence type="predicted"/>
<gene>
    <name evidence="1" type="ORF">L228DRAFT_89155</name>
</gene>
<protein>
    <submittedName>
        <fullName evidence="1">Uncharacterized protein</fullName>
    </submittedName>
</protein>
<evidence type="ECO:0000313" key="2">
    <source>
        <dbReference type="Proteomes" id="UP000076632"/>
    </source>
</evidence>
<dbReference type="RefSeq" id="XP_018189652.1">
    <property type="nucleotide sequence ID" value="XM_018336939.1"/>
</dbReference>
<dbReference type="AlphaFoldDB" id="A0A161TDY4"/>
<evidence type="ECO:0000313" key="1">
    <source>
        <dbReference type="EMBL" id="KZF24097.1"/>
    </source>
</evidence>
<sequence length="168" mass="18569">MEEAKPKMRRWSSGSAVWKGRVLRKVLWLERQSISGEESDGNSDGGQLMLRVLYYGTRLACLLFPLYSLHPRPKMPGQLINIDTPKIMSFPTYTLSSSSTTSPTCASSLSTFSIFSPSDLNTNSVKLDRMTQHPSNGSCRCQGTCVMSEIRGTCGFVVFSSTCSHIQV</sequence>
<dbReference type="GeneID" id="28902076"/>
<accession>A0A161TDY4</accession>
<dbReference type="EMBL" id="KV407456">
    <property type="protein sequence ID" value="KZF24097.1"/>
    <property type="molecule type" value="Genomic_DNA"/>
</dbReference>